<dbReference type="Pfam" id="PF02886">
    <property type="entry name" value="LBP_BPI_CETP_C"/>
    <property type="match status" value="1"/>
</dbReference>
<dbReference type="EMBL" id="AAKN02039430">
    <property type="status" value="NOT_ANNOTATED_CDS"/>
    <property type="molecule type" value="Genomic_DNA"/>
</dbReference>
<dbReference type="InParanoid" id="A0A286X9J9"/>
<dbReference type="GO" id="GO:0050829">
    <property type="term" value="P:defense response to Gram-negative bacterium"/>
    <property type="evidence" value="ECO:0007669"/>
    <property type="project" value="UniProtKB-UniRule"/>
</dbReference>
<keyword evidence="13 16" id="KW-1015">Disulfide bond</keyword>
<dbReference type="PIRSF" id="PIRSF002417">
    <property type="entry name" value="Lipid_binding_protein"/>
    <property type="match status" value="1"/>
</dbReference>
<evidence type="ECO:0000256" key="14">
    <source>
        <dbReference type="ARBA" id="ARBA00023180"/>
    </source>
</evidence>
<dbReference type="PANTHER" id="PTHR10504:SF66">
    <property type="entry name" value="LIPOPOLYSACCHARIDE-BINDING PROTEIN"/>
    <property type="match status" value="1"/>
</dbReference>
<keyword evidence="7 17" id="KW-0929">Antimicrobial</keyword>
<dbReference type="Gene3D" id="3.15.10.10">
    <property type="entry name" value="Bactericidal permeability-increasing protein, domain 1"/>
    <property type="match status" value="1"/>
</dbReference>
<evidence type="ECO:0000256" key="1">
    <source>
        <dbReference type="ARBA" id="ARBA00004613"/>
    </source>
</evidence>
<feature type="signal peptide" evidence="18">
    <location>
        <begin position="1"/>
        <end position="23"/>
    </location>
</feature>
<dbReference type="InterPro" id="IPR017942">
    <property type="entry name" value="Lipid-bd_serum_glycop_N"/>
</dbReference>
<dbReference type="GO" id="GO:0032490">
    <property type="term" value="P:detection of molecule of bacterial origin"/>
    <property type="evidence" value="ECO:0007669"/>
    <property type="project" value="Ensembl"/>
</dbReference>
<dbReference type="GO" id="GO:0032722">
    <property type="term" value="P:positive regulation of chemokine production"/>
    <property type="evidence" value="ECO:0007669"/>
    <property type="project" value="Ensembl"/>
</dbReference>
<evidence type="ECO:0000256" key="16">
    <source>
        <dbReference type="PIRSR" id="PIRSR002417-50"/>
    </source>
</evidence>
<dbReference type="GO" id="GO:0002232">
    <property type="term" value="P:leukocyte chemotaxis involved in inflammatory response"/>
    <property type="evidence" value="ECO:0007669"/>
    <property type="project" value="Ensembl"/>
</dbReference>
<dbReference type="GO" id="GO:0015920">
    <property type="term" value="P:lipopolysaccharide transport"/>
    <property type="evidence" value="ECO:0007669"/>
    <property type="project" value="Ensembl"/>
</dbReference>
<dbReference type="CTD" id="3929"/>
<dbReference type="SUPFAM" id="SSF55394">
    <property type="entry name" value="Bactericidal permeability-increasing protein, BPI"/>
    <property type="match status" value="2"/>
</dbReference>
<dbReference type="GeneTree" id="ENSGT01150000286994"/>
<dbReference type="Pfam" id="PF01273">
    <property type="entry name" value="LBP_BPI_CETP"/>
    <property type="match status" value="1"/>
</dbReference>
<keyword evidence="6 17" id="KW-0964">Secreted</keyword>
<dbReference type="RefSeq" id="XP_003467699.1">
    <property type="nucleotide sequence ID" value="XM_003467651.5"/>
</dbReference>
<dbReference type="GO" id="GO:0071223">
    <property type="term" value="P:cellular response to lipoteichoic acid"/>
    <property type="evidence" value="ECO:0007669"/>
    <property type="project" value="Ensembl"/>
</dbReference>
<dbReference type="GO" id="GO:0032760">
    <property type="term" value="P:positive regulation of tumor necrosis factor production"/>
    <property type="evidence" value="ECO:0007669"/>
    <property type="project" value="Ensembl"/>
</dbReference>
<dbReference type="PROSITE" id="PS00400">
    <property type="entry name" value="LBP_BPI_CETP"/>
    <property type="match status" value="1"/>
</dbReference>
<reference evidence="21" key="3">
    <citation type="submission" date="2025-09" db="UniProtKB">
        <authorList>
            <consortium name="Ensembl"/>
        </authorList>
    </citation>
    <scope>IDENTIFICATION</scope>
    <source>
        <strain evidence="21">2N</strain>
    </source>
</reference>
<dbReference type="InterPro" id="IPR017943">
    <property type="entry name" value="Bactericidal_perm-incr_a/b_dom"/>
</dbReference>
<dbReference type="GeneID" id="100731373"/>
<dbReference type="GO" id="GO:0043032">
    <property type="term" value="P:positive regulation of macrophage activation"/>
    <property type="evidence" value="ECO:0007669"/>
    <property type="project" value="Ensembl"/>
</dbReference>
<dbReference type="InterPro" id="IPR017954">
    <property type="entry name" value="Lipid-bd_serum_glycop_CS"/>
</dbReference>
<evidence type="ECO:0000313" key="22">
    <source>
        <dbReference type="Proteomes" id="UP000005447"/>
    </source>
</evidence>
<dbReference type="SMART" id="SM00329">
    <property type="entry name" value="BPI2"/>
    <property type="match status" value="1"/>
</dbReference>
<feature type="domain" description="Lipid-binding serum glycoprotein C-terminal" evidence="20">
    <location>
        <begin position="270"/>
        <end position="473"/>
    </location>
</feature>
<dbReference type="GO" id="GO:0060265">
    <property type="term" value="P:positive regulation of respiratory burst involved in inflammatory response"/>
    <property type="evidence" value="ECO:0007669"/>
    <property type="project" value="Ensembl"/>
</dbReference>
<dbReference type="GO" id="GO:0090023">
    <property type="term" value="P:positive regulation of neutrophil chemotaxis"/>
    <property type="evidence" value="ECO:0007669"/>
    <property type="project" value="Ensembl"/>
</dbReference>
<keyword evidence="14 17" id="KW-0325">Glycoprotein</keyword>
<dbReference type="AlphaFoldDB" id="A0A286X9J9"/>
<organism evidence="21 22">
    <name type="scientific">Cavia porcellus</name>
    <name type="common">Guinea pig</name>
    <dbReference type="NCBI Taxonomy" id="10141"/>
    <lineage>
        <taxon>Eukaryota</taxon>
        <taxon>Metazoa</taxon>
        <taxon>Chordata</taxon>
        <taxon>Craniata</taxon>
        <taxon>Vertebrata</taxon>
        <taxon>Euteleostomi</taxon>
        <taxon>Mammalia</taxon>
        <taxon>Eutheria</taxon>
        <taxon>Euarchontoglires</taxon>
        <taxon>Glires</taxon>
        <taxon>Rodentia</taxon>
        <taxon>Hystricomorpha</taxon>
        <taxon>Caviidae</taxon>
        <taxon>Cavia</taxon>
    </lineage>
</organism>
<evidence type="ECO:0000256" key="15">
    <source>
        <dbReference type="ARBA" id="ARBA00045486"/>
    </source>
</evidence>
<proteinExistence type="inferred from homology"/>
<evidence type="ECO:0000256" key="13">
    <source>
        <dbReference type="ARBA" id="ARBA00023157"/>
    </source>
</evidence>
<evidence type="ECO:0000256" key="7">
    <source>
        <dbReference type="ARBA" id="ARBA00022529"/>
    </source>
</evidence>
<accession>A0A286X9J9</accession>
<dbReference type="Ensembl" id="ENSCPOT00000041669.1">
    <property type="protein sequence ID" value="ENSCPOP00000022083.1"/>
    <property type="gene ID" value="ENSCPOG00000035746.1"/>
</dbReference>
<evidence type="ECO:0000256" key="8">
    <source>
        <dbReference type="ARBA" id="ARBA00022588"/>
    </source>
</evidence>
<evidence type="ECO:0000256" key="9">
    <source>
        <dbReference type="ARBA" id="ARBA00022729"/>
    </source>
</evidence>
<comment type="function">
    <text evidence="15 17">Plays a role in the innate immune response. Binds to the lipid A moiety of bacterial lipopolysaccharides (LPS), a glycolipid present in the outer membrane of all Gram-negative bacteria. Acts as an affinity enhancer for CD14, facilitating its association with LPS. Promotes the release of cytokines in response to bacterial lipopolysaccharide.</text>
</comment>
<keyword evidence="10 17" id="KW-0391">Immunity</keyword>
<dbReference type="Gene3D" id="3.15.20.10">
    <property type="entry name" value="Bactericidal permeability-increasing protein, domain 2"/>
    <property type="match status" value="1"/>
</dbReference>
<comment type="subcellular location">
    <subcellularLocation>
        <location evidence="1 17">Secreted</location>
    </subcellularLocation>
</comment>
<dbReference type="PANTHER" id="PTHR10504">
    <property type="entry name" value="BACTERICIDAL PERMEABILITY-INCREASING BPI PROTEIN-RELATED"/>
    <property type="match status" value="1"/>
</dbReference>
<evidence type="ECO:0000259" key="19">
    <source>
        <dbReference type="SMART" id="SM00328"/>
    </source>
</evidence>
<feature type="disulfide bond" evidence="16">
    <location>
        <begin position="158"/>
        <end position="197"/>
    </location>
</feature>
<dbReference type="FunFam" id="3.15.10.10:FF:000001">
    <property type="entry name" value="phospholipid transfer protein-like"/>
    <property type="match status" value="1"/>
</dbReference>
<dbReference type="GO" id="GO:0071723">
    <property type="term" value="F:lipopeptide binding"/>
    <property type="evidence" value="ECO:0007669"/>
    <property type="project" value="Ensembl"/>
</dbReference>
<dbReference type="GO" id="GO:0002752">
    <property type="term" value="P:cell surface pattern recognition receptor signaling pathway"/>
    <property type="evidence" value="ECO:0007669"/>
    <property type="project" value="Ensembl"/>
</dbReference>
<evidence type="ECO:0000256" key="3">
    <source>
        <dbReference type="ARBA" id="ARBA00011317"/>
    </source>
</evidence>
<comment type="subunit">
    <text evidence="3 17">When bound to LPS, interacts (via C-terminus) with soluble and membrane-bound CD14.</text>
</comment>
<dbReference type="CDD" id="cd00026">
    <property type="entry name" value="BPI2"/>
    <property type="match status" value="1"/>
</dbReference>
<dbReference type="OrthoDB" id="10255543at2759"/>
<evidence type="ECO:0000256" key="18">
    <source>
        <dbReference type="SAM" id="SignalP"/>
    </source>
</evidence>
<reference evidence="21" key="2">
    <citation type="submission" date="2025-08" db="UniProtKB">
        <authorList>
            <consortium name="Ensembl"/>
        </authorList>
    </citation>
    <scope>IDENTIFICATION</scope>
    <source>
        <strain evidence="21">2N</strain>
    </source>
</reference>
<dbReference type="GO" id="GO:0001530">
    <property type="term" value="F:lipopolysaccharide binding"/>
    <property type="evidence" value="ECO:0007669"/>
    <property type="project" value="UniProtKB-UniRule"/>
</dbReference>
<evidence type="ECO:0000256" key="6">
    <source>
        <dbReference type="ARBA" id="ARBA00022525"/>
    </source>
</evidence>
<keyword evidence="8 17" id="KW-0399">Innate immunity</keyword>
<evidence type="ECO:0000256" key="2">
    <source>
        <dbReference type="ARBA" id="ARBA00007292"/>
    </source>
</evidence>
<dbReference type="GO" id="GO:0030593">
    <property type="term" value="P:neutrophil chemotaxis"/>
    <property type="evidence" value="ECO:0007669"/>
    <property type="project" value="Ensembl"/>
</dbReference>
<sequence>MRALPLLSLLVRLLLASVPAVLGANPGLVGRITDKGLEYVAQEGQVALQRKLQDITLPDFNENFKIKHVGKGNYELHSLDLRSFELHGTALKPLPSHGLSLSIADSSVHVKGGWKVKVRRFLKLQGSIDLKVKGITITINLMLGSEPSGRPTVTTSSCNSYIREVEVDLSGGLGWLVNMFHDKIEAKFRSTLEKKICEIINKSVASDLQPYLQTLPVTAKIDNFLDVDYSLVEAPRATAQMLDVMFKGEIFYHDHRSPLPLLPPVLSLPEDHSRMVYFAISDYTFNTASLVYYQAGYMNFSFTDDTIPPDSPFRLTTSSFRAFAPRIARLYPKMNLELRGGVVSAPLLKLSPGNLSVTLQIEIEGFVLLPDSVKKSVFQLDVVTNVSATLTFNASRITGTLDPRKLHVELKESKVGMFNVDLLEGFLNYFMLHSVYPEVNEKLAQGFPLPLLKRIQLYDLILQIHKDFLFVGANVQYVRV</sequence>
<dbReference type="InterPro" id="IPR030675">
    <property type="entry name" value="BPI/LBP"/>
</dbReference>
<dbReference type="SMART" id="SM00328">
    <property type="entry name" value="BPI1"/>
    <property type="match status" value="1"/>
</dbReference>
<dbReference type="GO" id="GO:0045087">
    <property type="term" value="P:innate immune response"/>
    <property type="evidence" value="ECO:0007669"/>
    <property type="project" value="UniProtKB-UniRule"/>
</dbReference>
<dbReference type="GO" id="GO:0050830">
    <property type="term" value="P:defense response to Gram-positive bacterium"/>
    <property type="evidence" value="ECO:0007669"/>
    <property type="project" value="Ensembl"/>
</dbReference>
<dbReference type="FunCoup" id="A0A286X9J9">
    <property type="interactions" value="118"/>
</dbReference>
<dbReference type="GO" id="GO:0015026">
    <property type="term" value="F:coreceptor activity"/>
    <property type="evidence" value="ECO:0007669"/>
    <property type="project" value="Ensembl"/>
</dbReference>
<dbReference type="VEuPathDB" id="HostDB:ENSCPOG00000035746"/>
<dbReference type="GO" id="GO:0034145">
    <property type="term" value="P:positive regulation of toll-like receptor 4 signaling pathway"/>
    <property type="evidence" value="ECO:0007669"/>
    <property type="project" value="Ensembl"/>
</dbReference>
<keyword evidence="22" id="KW-1185">Reference proteome</keyword>
<dbReference type="EMBL" id="AAKN02039429">
    <property type="status" value="NOT_ANNOTATED_CDS"/>
    <property type="molecule type" value="Genomic_DNA"/>
</dbReference>
<dbReference type="GO" id="GO:0032755">
    <property type="term" value="P:positive regulation of interleukin-6 production"/>
    <property type="evidence" value="ECO:0007669"/>
    <property type="project" value="Ensembl"/>
</dbReference>
<keyword evidence="9 17" id="KW-0732">Signal</keyword>
<dbReference type="CDD" id="cd00025">
    <property type="entry name" value="BPI1"/>
    <property type="match status" value="1"/>
</dbReference>
<dbReference type="KEGG" id="cpoc:100731373"/>
<gene>
    <name evidence="21" type="primary">LBP</name>
</gene>
<comment type="similarity">
    <text evidence="2">Belongs to the BPI/LBP/Plunc superfamily. BPI/LBP family.</text>
</comment>
<dbReference type="OMA" id="KMHIRAG"/>
<reference evidence="22" key="1">
    <citation type="journal article" date="2011" name="Nature">
        <title>A high-resolution map of human evolutionary constraint using 29 mammals.</title>
        <authorList>
            <person name="Lindblad-Toh K."/>
            <person name="Garber M."/>
            <person name="Zuk O."/>
            <person name="Lin M.F."/>
            <person name="Parker B.J."/>
            <person name="Washietl S."/>
            <person name="Kheradpour P."/>
            <person name="Ernst J."/>
            <person name="Jordan G."/>
            <person name="Mauceli E."/>
            <person name="Ward L.D."/>
            <person name="Lowe C.B."/>
            <person name="Holloway A.K."/>
            <person name="Clamp M."/>
            <person name="Gnerre S."/>
            <person name="Alfoldi J."/>
            <person name="Beal K."/>
            <person name="Chang J."/>
            <person name="Clawson H."/>
            <person name="Cuff J."/>
            <person name="Di Palma F."/>
            <person name="Fitzgerald S."/>
            <person name="Flicek P."/>
            <person name="Guttman M."/>
            <person name="Hubisz M.J."/>
            <person name="Jaffe D.B."/>
            <person name="Jungreis I."/>
            <person name="Kent W.J."/>
            <person name="Kostka D."/>
            <person name="Lara M."/>
            <person name="Martins A.L."/>
            <person name="Massingham T."/>
            <person name="Moltke I."/>
            <person name="Raney B.J."/>
            <person name="Rasmussen M.D."/>
            <person name="Robinson J."/>
            <person name="Stark A."/>
            <person name="Vilella A.J."/>
            <person name="Wen J."/>
            <person name="Xie X."/>
            <person name="Zody M.C."/>
            <person name="Baldwin J."/>
            <person name="Bloom T."/>
            <person name="Chin C.W."/>
            <person name="Heiman D."/>
            <person name="Nicol R."/>
            <person name="Nusbaum C."/>
            <person name="Young S."/>
            <person name="Wilkinson J."/>
            <person name="Worley K.C."/>
            <person name="Kovar C.L."/>
            <person name="Muzny D.M."/>
            <person name="Gibbs R.A."/>
            <person name="Cree A."/>
            <person name="Dihn H.H."/>
            <person name="Fowler G."/>
            <person name="Jhangiani S."/>
            <person name="Joshi V."/>
            <person name="Lee S."/>
            <person name="Lewis L.R."/>
            <person name="Nazareth L.V."/>
            <person name="Okwuonu G."/>
            <person name="Santibanez J."/>
            <person name="Warren W.C."/>
            <person name="Mardis E.R."/>
            <person name="Weinstock G.M."/>
            <person name="Wilson R.K."/>
            <person name="Delehaunty K."/>
            <person name="Dooling D."/>
            <person name="Fronik C."/>
            <person name="Fulton L."/>
            <person name="Fulton B."/>
            <person name="Graves T."/>
            <person name="Minx P."/>
            <person name="Sodergren E."/>
            <person name="Birney E."/>
            <person name="Margulies E.H."/>
            <person name="Herrero J."/>
            <person name="Green E.D."/>
            <person name="Haussler D."/>
            <person name="Siepel A."/>
            <person name="Goldman N."/>
            <person name="Pollard K.S."/>
            <person name="Pedersen J.S."/>
            <person name="Lander E.S."/>
            <person name="Kellis M."/>
        </authorList>
    </citation>
    <scope>NUCLEOTIDE SEQUENCE [LARGE SCALE GENOMIC DNA]</scope>
    <source>
        <strain evidence="22">2N</strain>
    </source>
</reference>
<dbReference type="GO" id="GO:0009986">
    <property type="term" value="C:cell surface"/>
    <property type="evidence" value="ECO:0007669"/>
    <property type="project" value="Ensembl"/>
</dbReference>
<name>A0A286X9J9_CAVPO</name>
<evidence type="ECO:0000313" key="21">
    <source>
        <dbReference type="Ensembl" id="ENSCPOP00000022083.1"/>
    </source>
</evidence>
<dbReference type="InterPro" id="IPR001124">
    <property type="entry name" value="Lipid-bd_serum_glycop_C"/>
</dbReference>
<dbReference type="GO" id="GO:0006953">
    <property type="term" value="P:acute-phase response"/>
    <property type="evidence" value="ECO:0007669"/>
    <property type="project" value="Ensembl"/>
</dbReference>
<feature type="domain" description="Lipid-binding serum glycoprotein N-terminal" evidence="19">
    <location>
        <begin position="31"/>
        <end position="255"/>
    </location>
</feature>
<evidence type="ECO:0000256" key="5">
    <source>
        <dbReference type="ARBA" id="ARBA00022448"/>
    </source>
</evidence>
<evidence type="ECO:0000256" key="12">
    <source>
        <dbReference type="ARBA" id="ARBA00023055"/>
    </source>
</evidence>
<evidence type="ECO:0000256" key="17">
    <source>
        <dbReference type="RuleBase" id="RU369039"/>
    </source>
</evidence>
<feature type="chain" id="PRO_5011579472" description="Lipopolysaccharide-binding protein" evidence="18">
    <location>
        <begin position="24"/>
        <end position="480"/>
    </location>
</feature>
<dbReference type="GO" id="GO:0032720">
    <property type="term" value="P:negative regulation of tumor necrosis factor production"/>
    <property type="evidence" value="ECO:0007669"/>
    <property type="project" value="Ensembl"/>
</dbReference>
<dbReference type="Bgee" id="ENSCPOG00000035746">
    <property type="expression patterns" value="Expressed in liver and 11 other cell types or tissues"/>
</dbReference>
<dbReference type="GO" id="GO:0002281">
    <property type="term" value="P:macrophage activation involved in immune response"/>
    <property type="evidence" value="ECO:0007669"/>
    <property type="project" value="Ensembl"/>
</dbReference>
<evidence type="ECO:0000256" key="4">
    <source>
        <dbReference type="ARBA" id="ARBA00015119"/>
    </source>
</evidence>
<keyword evidence="12" id="KW-0445">Lipid transport</keyword>
<evidence type="ECO:0000256" key="11">
    <source>
        <dbReference type="ARBA" id="ARBA00023022"/>
    </source>
</evidence>
<dbReference type="FunFam" id="3.15.20.10:FF:000001">
    <property type="entry name" value="Phospholipid transfer protein"/>
    <property type="match status" value="1"/>
</dbReference>
<dbReference type="GO" id="GO:0070891">
    <property type="term" value="F:lipoteichoic acid binding"/>
    <property type="evidence" value="ECO:0007669"/>
    <property type="project" value="Ensembl"/>
</dbReference>
<dbReference type="GO" id="GO:0031663">
    <property type="term" value="P:lipopolysaccharide-mediated signaling pathway"/>
    <property type="evidence" value="ECO:0007669"/>
    <property type="project" value="Ensembl"/>
</dbReference>
<evidence type="ECO:0000259" key="20">
    <source>
        <dbReference type="SMART" id="SM00329"/>
    </source>
</evidence>
<protein>
    <recommendedName>
        <fullName evidence="4 17">Lipopolysaccharide-binding protein</fullName>
        <shortName evidence="17">LBP</shortName>
    </recommendedName>
</protein>
<evidence type="ECO:0000256" key="10">
    <source>
        <dbReference type="ARBA" id="ARBA00022859"/>
    </source>
</evidence>
<dbReference type="Proteomes" id="UP000005447">
    <property type="component" value="Unassembled WGS sequence"/>
</dbReference>
<dbReference type="STRING" id="10141.ENSCPOP00000022083"/>
<dbReference type="GO" id="GO:0005102">
    <property type="term" value="F:signaling receptor binding"/>
    <property type="evidence" value="ECO:0007669"/>
    <property type="project" value="Ensembl"/>
</dbReference>
<keyword evidence="5" id="KW-0813">Transport</keyword>
<dbReference type="InterPro" id="IPR032942">
    <property type="entry name" value="BPI/LBP/Plunc"/>
</dbReference>
<dbReference type="GO" id="GO:0005615">
    <property type="term" value="C:extracellular space"/>
    <property type="evidence" value="ECO:0007669"/>
    <property type="project" value="UniProtKB-UniRule"/>
</dbReference>
<dbReference type="GO" id="GO:0032757">
    <property type="term" value="P:positive regulation of interleukin-8 production"/>
    <property type="evidence" value="ECO:0007669"/>
    <property type="project" value="Ensembl"/>
</dbReference>
<keyword evidence="11 17" id="KW-0044">Antibiotic</keyword>